<accession>A0ABP8IMS4</accession>
<dbReference type="Proteomes" id="UP001501153">
    <property type="component" value="Unassembled WGS sequence"/>
</dbReference>
<reference evidence="3" key="1">
    <citation type="journal article" date="2019" name="Int. J. Syst. Evol. Microbiol.">
        <title>The Global Catalogue of Microorganisms (GCM) 10K type strain sequencing project: providing services to taxonomists for standard genome sequencing and annotation.</title>
        <authorList>
            <consortium name="The Broad Institute Genomics Platform"/>
            <consortium name="The Broad Institute Genome Sequencing Center for Infectious Disease"/>
            <person name="Wu L."/>
            <person name="Ma J."/>
        </authorList>
    </citation>
    <scope>NUCLEOTIDE SEQUENCE [LARGE SCALE GENOMIC DNA]</scope>
    <source>
        <strain evidence="3">JCM 17923</strain>
    </source>
</reference>
<dbReference type="CDD" id="cd01038">
    <property type="entry name" value="Endonuclease_DUF559"/>
    <property type="match status" value="1"/>
</dbReference>
<dbReference type="InterPro" id="IPR047216">
    <property type="entry name" value="Endonuclease_DUF559_bact"/>
</dbReference>
<gene>
    <name evidence="2" type="ORF">GCM10023185_32510</name>
</gene>
<comment type="caution">
    <text evidence="2">The sequence shown here is derived from an EMBL/GenBank/DDBJ whole genome shotgun (WGS) entry which is preliminary data.</text>
</comment>
<dbReference type="InterPro" id="IPR007569">
    <property type="entry name" value="DUF559"/>
</dbReference>
<dbReference type="EMBL" id="BAABGZ010000069">
    <property type="protein sequence ID" value="GAA4363629.1"/>
    <property type="molecule type" value="Genomic_DNA"/>
</dbReference>
<dbReference type="SUPFAM" id="SSF52980">
    <property type="entry name" value="Restriction endonuclease-like"/>
    <property type="match status" value="1"/>
</dbReference>
<organism evidence="2 3">
    <name type="scientific">Hymenobacter saemangeumensis</name>
    <dbReference type="NCBI Taxonomy" id="1084522"/>
    <lineage>
        <taxon>Bacteria</taxon>
        <taxon>Pseudomonadati</taxon>
        <taxon>Bacteroidota</taxon>
        <taxon>Cytophagia</taxon>
        <taxon>Cytophagales</taxon>
        <taxon>Hymenobacteraceae</taxon>
        <taxon>Hymenobacter</taxon>
    </lineage>
</organism>
<dbReference type="PANTHER" id="PTHR38590">
    <property type="entry name" value="BLL0828 PROTEIN"/>
    <property type="match status" value="1"/>
</dbReference>
<evidence type="ECO:0000313" key="2">
    <source>
        <dbReference type="EMBL" id="GAA4363629.1"/>
    </source>
</evidence>
<dbReference type="Gene3D" id="3.40.960.10">
    <property type="entry name" value="VSR Endonuclease"/>
    <property type="match status" value="1"/>
</dbReference>
<dbReference type="InterPro" id="IPR011335">
    <property type="entry name" value="Restrct_endonuc-II-like"/>
</dbReference>
<protein>
    <submittedName>
        <fullName evidence="2">DUF559 domain-containing protein</fullName>
    </submittedName>
</protein>
<proteinExistence type="predicted"/>
<name>A0ABP8IMS4_9BACT</name>
<feature type="domain" description="DUF559" evidence="1">
    <location>
        <begin position="18"/>
        <end position="125"/>
    </location>
</feature>
<keyword evidence="3" id="KW-1185">Reference proteome</keyword>
<evidence type="ECO:0000259" key="1">
    <source>
        <dbReference type="Pfam" id="PF04480"/>
    </source>
</evidence>
<sequence>MIYPYGMYTTDAKRWIKSLKDYARHNRKTATPAENHLWHELRGNKLGAPFRRQHAIGPFIVDFVCLAAWLIIEVDGSIHGDASQAEYDGGRTHELQECGFLVIRFTNAEVLSRTPSVLQTISEHLTLLYPHYEP</sequence>
<dbReference type="Pfam" id="PF04480">
    <property type="entry name" value="DUF559"/>
    <property type="match status" value="1"/>
</dbReference>
<evidence type="ECO:0000313" key="3">
    <source>
        <dbReference type="Proteomes" id="UP001501153"/>
    </source>
</evidence>
<dbReference type="PANTHER" id="PTHR38590:SF1">
    <property type="entry name" value="BLL0828 PROTEIN"/>
    <property type="match status" value="1"/>
</dbReference>